<comment type="caution">
    <text evidence="2">The sequence shown here is derived from an EMBL/GenBank/DDBJ whole genome shotgun (WGS) entry which is preliminary data.</text>
</comment>
<reference evidence="2 3" key="1">
    <citation type="journal article" name="Sci. Rep.">
        <title>Genome-scale phylogenetic analyses confirm Olpidium as the closest living zoosporic fungus to the non-flagellated, terrestrial fungi.</title>
        <authorList>
            <person name="Chang Y."/>
            <person name="Rochon D."/>
            <person name="Sekimoto S."/>
            <person name="Wang Y."/>
            <person name="Chovatia M."/>
            <person name="Sandor L."/>
            <person name="Salamov A."/>
            <person name="Grigoriev I.V."/>
            <person name="Stajich J.E."/>
            <person name="Spatafora J.W."/>
        </authorList>
    </citation>
    <scope>NUCLEOTIDE SEQUENCE [LARGE SCALE GENOMIC DNA]</scope>
    <source>
        <strain evidence="2">S191</strain>
    </source>
</reference>
<dbReference type="EMBL" id="JAEFCI010007435">
    <property type="protein sequence ID" value="KAG5459070.1"/>
    <property type="molecule type" value="Genomic_DNA"/>
</dbReference>
<evidence type="ECO:0000256" key="1">
    <source>
        <dbReference type="SAM" id="MobiDB-lite"/>
    </source>
</evidence>
<proteinExistence type="predicted"/>
<name>A0A8H7ZTK3_9FUNG</name>
<feature type="non-terminal residue" evidence="2">
    <location>
        <position position="1"/>
    </location>
</feature>
<keyword evidence="3" id="KW-1185">Reference proteome</keyword>
<dbReference type="OrthoDB" id="10255768at2759"/>
<dbReference type="AlphaFoldDB" id="A0A8H7ZTK3"/>
<evidence type="ECO:0000313" key="2">
    <source>
        <dbReference type="EMBL" id="KAG5459070.1"/>
    </source>
</evidence>
<feature type="non-terminal residue" evidence="2">
    <location>
        <position position="156"/>
    </location>
</feature>
<feature type="compositionally biased region" description="Basic and acidic residues" evidence="1">
    <location>
        <begin position="112"/>
        <end position="130"/>
    </location>
</feature>
<accession>A0A8H7ZTK3</accession>
<gene>
    <name evidence="2" type="ORF">BJ554DRAFT_587</name>
</gene>
<evidence type="ECO:0000313" key="3">
    <source>
        <dbReference type="Proteomes" id="UP000673691"/>
    </source>
</evidence>
<feature type="region of interest" description="Disordered" evidence="1">
    <location>
        <begin position="112"/>
        <end position="156"/>
    </location>
</feature>
<feature type="region of interest" description="Disordered" evidence="1">
    <location>
        <begin position="1"/>
        <end position="39"/>
    </location>
</feature>
<organism evidence="2 3">
    <name type="scientific">Olpidium bornovanus</name>
    <dbReference type="NCBI Taxonomy" id="278681"/>
    <lineage>
        <taxon>Eukaryota</taxon>
        <taxon>Fungi</taxon>
        <taxon>Fungi incertae sedis</taxon>
        <taxon>Olpidiomycota</taxon>
        <taxon>Olpidiomycotina</taxon>
        <taxon>Olpidiomycetes</taxon>
        <taxon>Olpidiales</taxon>
        <taxon>Olpidiaceae</taxon>
        <taxon>Olpidium</taxon>
    </lineage>
</organism>
<protein>
    <submittedName>
        <fullName evidence="2">Uncharacterized protein</fullName>
    </submittedName>
</protein>
<dbReference type="Proteomes" id="UP000673691">
    <property type="component" value="Unassembled WGS sequence"/>
</dbReference>
<sequence length="156" mass="17519">QKEQKKKWEPPLPTRVRKKKTRGPAAAAKLPQGALGPGRTLSAICDDRVPPSPQRHGNPVPEARCFFLSFSPAGGFFLVYPNTRCRLKLLKMERIKDYLLLEDVFVQNQERLKPQEEKSQEERTKVDELRGTPMGVGTLDEIIDDDHSIVSSATGP</sequence>